<evidence type="ECO:0000256" key="16">
    <source>
        <dbReference type="ARBA" id="ARBA00080073"/>
    </source>
</evidence>
<keyword evidence="4" id="KW-0813">Transport</keyword>
<evidence type="ECO:0000259" key="17">
    <source>
        <dbReference type="PROSITE" id="PS50848"/>
    </source>
</evidence>
<dbReference type="PANTHER" id="PTHR19308:SF14">
    <property type="entry name" value="START DOMAIN-CONTAINING PROTEIN"/>
    <property type="match status" value="1"/>
</dbReference>
<dbReference type="InterPro" id="IPR023393">
    <property type="entry name" value="START-like_dom_sf"/>
</dbReference>
<dbReference type="GO" id="GO:0016020">
    <property type="term" value="C:membrane"/>
    <property type="evidence" value="ECO:0007669"/>
    <property type="project" value="UniProtKB-SubCell"/>
</dbReference>
<protein>
    <recommendedName>
        <fullName evidence="14">START domain-containing protein 10</fullName>
    </recommendedName>
    <alternativeName>
        <fullName evidence="15">PCTP-like protein</fullName>
    </alternativeName>
    <alternativeName>
        <fullName evidence="16">StAR-related lipid transfer protein 10</fullName>
    </alternativeName>
</protein>
<organism evidence="18 19">
    <name type="scientific">Meganyctiphanes norvegica</name>
    <name type="common">Northern krill</name>
    <name type="synonym">Thysanopoda norvegica</name>
    <dbReference type="NCBI Taxonomy" id="48144"/>
    <lineage>
        <taxon>Eukaryota</taxon>
        <taxon>Metazoa</taxon>
        <taxon>Ecdysozoa</taxon>
        <taxon>Arthropoda</taxon>
        <taxon>Crustacea</taxon>
        <taxon>Multicrustacea</taxon>
        <taxon>Malacostraca</taxon>
        <taxon>Eumalacostraca</taxon>
        <taxon>Eucarida</taxon>
        <taxon>Euphausiacea</taxon>
        <taxon>Euphausiidae</taxon>
        <taxon>Meganyctiphanes</taxon>
    </lineage>
</organism>
<dbReference type="GO" id="GO:0031514">
    <property type="term" value="C:motile cilium"/>
    <property type="evidence" value="ECO:0007669"/>
    <property type="project" value="UniProtKB-SubCell"/>
</dbReference>
<dbReference type="GO" id="GO:0008289">
    <property type="term" value="F:lipid binding"/>
    <property type="evidence" value="ECO:0007669"/>
    <property type="project" value="UniProtKB-KW"/>
</dbReference>
<keyword evidence="19" id="KW-1185">Reference proteome</keyword>
<dbReference type="Pfam" id="PF01852">
    <property type="entry name" value="START"/>
    <property type="match status" value="1"/>
</dbReference>
<dbReference type="GO" id="GO:0005829">
    <property type="term" value="C:cytosol"/>
    <property type="evidence" value="ECO:0007669"/>
    <property type="project" value="UniProtKB-ARBA"/>
</dbReference>
<dbReference type="SMART" id="SM00234">
    <property type="entry name" value="START"/>
    <property type="match status" value="1"/>
</dbReference>
<dbReference type="EMBL" id="CAXKWB010001041">
    <property type="protein sequence ID" value="CAL4063189.1"/>
    <property type="molecule type" value="Genomic_DNA"/>
</dbReference>
<keyword evidence="13" id="KW-0966">Cell projection</keyword>
<evidence type="ECO:0000256" key="6">
    <source>
        <dbReference type="ARBA" id="ARBA00022553"/>
    </source>
</evidence>
<accession>A0AAV2PPQ8</accession>
<dbReference type="InterPro" id="IPR041951">
    <property type="entry name" value="STARD10_START"/>
</dbReference>
<dbReference type="InterPro" id="IPR051213">
    <property type="entry name" value="START_lipid_transfer"/>
</dbReference>
<keyword evidence="11" id="KW-0446">Lipid-binding</keyword>
<name>A0AAV2PPQ8_MEGNR</name>
<reference evidence="18 19" key="1">
    <citation type="submission" date="2024-05" db="EMBL/GenBank/DDBJ databases">
        <authorList>
            <person name="Wallberg A."/>
        </authorList>
    </citation>
    <scope>NUCLEOTIDE SEQUENCE [LARGE SCALE GENOMIC DNA]</scope>
</reference>
<keyword evidence="9" id="KW-0445">Lipid transport</keyword>
<evidence type="ECO:0000256" key="9">
    <source>
        <dbReference type="ARBA" id="ARBA00023055"/>
    </source>
</evidence>
<keyword evidence="6" id="KW-0597">Phosphoprotein</keyword>
<evidence type="ECO:0000256" key="7">
    <source>
        <dbReference type="ARBA" id="ARBA00022846"/>
    </source>
</evidence>
<evidence type="ECO:0000256" key="8">
    <source>
        <dbReference type="ARBA" id="ARBA00022990"/>
    </source>
</evidence>
<sequence length="265" mass="30661">MVKTMDVGEVRVAEDRDFEQLKQLCEKNEGWNQAYSQGPTKVWTRPTNDTTFHMIKVQTVYTDIQACILYDVLHDPHYRKVWDKHMISTVDVGFLNPNNDVSYYAISCPPPLKNRDFVLQRSWLDTGKEQYVLNHSVYHHNYPPKKGFVRGLSYLTGYLIRPLSSGGCNFSYISHCDPRGKLPPWIVNKLTHALAPKMVKTLHKASLQYTAWKQQNNPHYKPWIFPEQITIPRISLQQCNKSAADDIEDSIDESSIDEKFIDSAL</sequence>
<evidence type="ECO:0000256" key="10">
    <source>
        <dbReference type="ARBA" id="ARBA00023069"/>
    </source>
</evidence>
<evidence type="ECO:0000256" key="4">
    <source>
        <dbReference type="ARBA" id="ARBA00022448"/>
    </source>
</evidence>
<evidence type="ECO:0000313" key="19">
    <source>
        <dbReference type="Proteomes" id="UP001497623"/>
    </source>
</evidence>
<dbReference type="PANTHER" id="PTHR19308">
    <property type="entry name" value="PHOSPHATIDYLCHOLINE TRANSFER PROTEIN"/>
    <property type="match status" value="1"/>
</dbReference>
<feature type="domain" description="START" evidence="17">
    <location>
        <begin position="19"/>
        <end position="211"/>
    </location>
</feature>
<keyword evidence="10" id="KW-0969">Cilium</keyword>
<evidence type="ECO:0000256" key="15">
    <source>
        <dbReference type="ARBA" id="ARBA00076937"/>
    </source>
</evidence>
<dbReference type="FunFam" id="3.30.530.20:FF:000008">
    <property type="entry name" value="START domain containing 10"/>
    <property type="match status" value="1"/>
</dbReference>
<gene>
    <name evidence="18" type="ORF">MNOR_LOCUS3155</name>
</gene>
<evidence type="ECO:0000313" key="18">
    <source>
        <dbReference type="EMBL" id="CAL4063189.1"/>
    </source>
</evidence>
<dbReference type="Gene3D" id="3.30.530.20">
    <property type="match status" value="1"/>
</dbReference>
<dbReference type="AlphaFoldDB" id="A0AAV2PPQ8"/>
<comment type="caution">
    <text evidence="18">The sequence shown here is derived from an EMBL/GenBank/DDBJ whole genome shotgun (WGS) entry which is preliminary data.</text>
</comment>
<dbReference type="CDD" id="cd08871">
    <property type="entry name" value="START_STARD10-like"/>
    <property type="match status" value="1"/>
</dbReference>
<dbReference type="InterPro" id="IPR002913">
    <property type="entry name" value="START_lipid-bd_dom"/>
</dbReference>
<evidence type="ECO:0000256" key="3">
    <source>
        <dbReference type="ARBA" id="ARBA00004496"/>
    </source>
</evidence>
<evidence type="ECO:0000256" key="1">
    <source>
        <dbReference type="ARBA" id="ARBA00004230"/>
    </source>
</evidence>
<evidence type="ECO:0000256" key="11">
    <source>
        <dbReference type="ARBA" id="ARBA00023121"/>
    </source>
</evidence>
<evidence type="ECO:0000256" key="2">
    <source>
        <dbReference type="ARBA" id="ARBA00004370"/>
    </source>
</evidence>
<evidence type="ECO:0000256" key="14">
    <source>
        <dbReference type="ARBA" id="ARBA00070345"/>
    </source>
</evidence>
<dbReference type="PROSITE" id="PS50848">
    <property type="entry name" value="START"/>
    <property type="match status" value="1"/>
</dbReference>
<proteinExistence type="predicted"/>
<keyword evidence="5" id="KW-0963">Cytoplasm</keyword>
<keyword evidence="8" id="KW-0007">Acetylation</keyword>
<comment type="subcellular location">
    <subcellularLocation>
        <location evidence="1">Cell projection</location>
        <location evidence="1">Cilium</location>
        <location evidence="1">Flagellum</location>
    </subcellularLocation>
    <subcellularLocation>
        <location evidence="3">Cytoplasm</location>
    </subcellularLocation>
    <subcellularLocation>
        <location evidence="2">Membrane</location>
    </subcellularLocation>
</comment>
<evidence type="ECO:0000256" key="5">
    <source>
        <dbReference type="ARBA" id="ARBA00022490"/>
    </source>
</evidence>
<dbReference type="Proteomes" id="UP001497623">
    <property type="component" value="Unassembled WGS sequence"/>
</dbReference>
<evidence type="ECO:0000256" key="13">
    <source>
        <dbReference type="ARBA" id="ARBA00023273"/>
    </source>
</evidence>
<keyword evidence="12" id="KW-0472">Membrane</keyword>
<keyword evidence="7" id="KW-0282">Flagellum</keyword>
<dbReference type="GO" id="GO:0006869">
    <property type="term" value="P:lipid transport"/>
    <property type="evidence" value="ECO:0007669"/>
    <property type="project" value="UniProtKB-KW"/>
</dbReference>
<evidence type="ECO:0000256" key="12">
    <source>
        <dbReference type="ARBA" id="ARBA00023136"/>
    </source>
</evidence>
<dbReference type="SUPFAM" id="SSF55961">
    <property type="entry name" value="Bet v1-like"/>
    <property type="match status" value="1"/>
</dbReference>